<comment type="caution">
    <text evidence="2">The sequence shown here is derived from an EMBL/GenBank/DDBJ whole genome shotgun (WGS) entry which is preliminary data.</text>
</comment>
<keyword evidence="3" id="KW-1185">Reference proteome</keyword>
<proteinExistence type="predicted"/>
<evidence type="ECO:0000256" key="1">
    <source>
        <dbReference type="SAM" id="Phobius"/>
    </source>
</evidence>
<feature type="transmembrane region" description="Helical" evidence="1">
    <location>
        <begin position="66"/>
        <end position="86"/>
    </location>
</feature>
<accession>A0A3M7T5X1</accession>
<gene>
    <name evidence="2" type="ORF">BpHYR1_047391</name>
</gene>
<sequence length="97" mass="11519">MSNWPCLFRPCDSLCLCLCLLVAKISYQYSEHGGQLFLTPLALNTLNALFRTLHLFHLWFRMWFRLWFYVLFYLLADWLGVCYCGVWRDRALIGLGC</sequence>
<name>A0A3M7T5X1_BRAPC</name>
<evidence type="ECO:0000313" key="2">
    <source>
        <dbReference type="EMBL" id="RNA43473.1"/>
    </source>
</evidence>
<keyword evidence="1" id="KW-0472">Membrane</keyword>
<keyword evidence="1" id="KW-0812">Transmembrane</keyword>
<dbReference type="Proteomes" id="UP000276133">
    <property type="component" value="Unassembled WGS sequence"/>
</dbReference>
<protein>
    <submittedName>
        <fullName evidence="2">Uncharacterized protein</fullName>
    </submittedName>
</protein>
<dbReference type="EMBL" id="REGN01000221">
    <property type="protein sequence ID" value="RNA43473.1"/>
    <property type="molecule type" value="Genomic_DNA"/>
</dbReference>
<organism evidence="2 3">
    <name type="scientific">Brachionus plicatilis</name>
    <name type="common">Marine rotifer</name>
    <name type="synonym">Brachionus muelleri</name>
    <dbReference type="NCBI Taxonomy" id="10195"/>
    <lineage>
        <taxon>Eukaryota</taxon>
        <taxon>Metazoa</taxon>
        <taxon>Spiralia</taxon>
        <taxon>Gnathifera</taxon>
        <taxon>Rotifera</taxon>
        <taxon>Eurotatoria</taxon>
        <taxon>Monogononta</taxon>
        <taxon>Pseudotrocha</taxon>
        <taxon>Ploima</taxon>
        <taxon>Brachionidae</taxon>
        <taxon>Brachionus</taxon>
    </lineage>
</organism>
<reference evidence="2 3" key="1">
    <citation type="journal article" date="2018" name="Sci. Rep.">
        <title>Genomic signatures of local adaptation to the degree of environmental predictability in rotifers.</title>
        <authorList>
            <person name="Franch-Gras L."/>
            <person name="Hahn C."/>
            <person name="Garcia-Roger E.M."/>
            <person name="Carmona M.J."/>
            <person name="Serra M."/>
            <person name="Gomez A."/>
        </authorList>
    </citation>
    <scope>NUCLEOTIDE SEQUENCE [LARGE SCALE GENOMIC DNA]</scope>
    <source>
        <strain evidence="2">HYR1</strain>
    </source>
</reference>
<dbReference type="AlphaFoldDB" id="A0A3M7T5X1"/>
<evidence type="ECO:0000313" key="3">
    <source>
        <dbReference type="Proteomes" id="UP000276133"/>
    </source>
</evidence>
<keyword evidence="1" id="KW-1133">Transmembrane helix</keyword>